<dbReference type="GO" id="GO:0016887">
    <property type="term" value="F:ATP hydrolysis activity"/>
    <property type="evidence" value="ECO:0007669"/>
    <property type="project" value="InterPro"/>
</dbReference>
<dbReference type="Proteomes" id="UP000011658">
    <property type="component" value="Chromosome"/>
</dbReference>
<keyword evidence="2" id="KW-0472">Membrane</keyword>
<dbReference type="InterPro" id="IPR003439">
    <property type="entry name" value="ABC_transporter-like_ATP-bd"/>
</dbReference>
<proteinExistence type="predicted"/>
<dbReference type="Pfam" id="PF00005">
    <property type="entry name" value="ABC_tran"/>
    <property type="match status" value="1"/>
</dbReference>
<dbReference type="EMBL" id="CP003806">
    <property type="protein sequence ID" value="AGF48758.1"/>
    <property type="molecule type" value="Genomic_DNA"/>
</dbReference>
<keyword evidence="1" id="KW-0813">Transport</keyword>
<feature type="domain" description="ABC transporter" evidence="5">
    <location>
        <begin position="9"/>
        <end position="245"/>
    </location>
</feature>
<evidence type="ECO:0000259" key="5">
    <source>
        <dbReference type="PROSITE" id="PS50893"/>
    </source>
</evidence>
<evidence type="ECO:0000256" key="2">
    <source>
        <dbReference type="ARBA" id="ARBA00022475"/>
    </source>
</evidence>
<reference evidence="6 7" key="1">
    <citation type="journal article" date="2013" name="Genome Biol. Evol.">
        <title>Genome evolution and phylogenomic analysis of candidatus kinetoplastibacterium, the betaproteobacterial endosymbionts of strigomonas and angomonas.</title>
        <authorList>
            <person name="Alves J.M."/>
            <person name="Serrano M.G."/>
            <person name="Maia da Silva F."/>
            <person name="Voegtly L.J."/>
            <person name="Matveyev A.V."/>
            <person name="Teixeira M.M."/>
            <person name="Camargo E.P."/>
            <person name="Buck G.A."/>
        </authorList>
    </citation>
    <scope>NUCLEOTIDE SEQUENCE [LARGE SCALE GENOMIC DNA]</scope>
    <source>
        <strain evidence="6 7">TCC219</strain>
    </source>
</reference>
<dbReference type="eggNOG" id="COG1127">
    <property type="taxonomic scope" value="Bacteria"/>
</dbReference>
<dbReference type="PANTHER" id="PTHR43023:SF6">
    <property type="entry name" value="INTERMEMBRANE PHOSPHOLIPID TRANSPORT SYSTEM ATP-BINDING PROTEIN MLAF"/>
    <property type="match status" value="1"/>
</dbReference>
<protein>
    <submittedName>
        <fullName evidence="6">ABC transport system ATP-binding protein</fullName>
    </submittedName>
</protein>
<dbReference type="AlphaFoldDB" id="M1L871"/>
<dbReference type="SUPFAM" id="SSF52540">
    <property type="entry name" value="P-loop containing nucleoside triphosphate hydrolases"/>
    <property type="match status" value="1"/>
</dbReference>
<keyword evidence="2" id="KW-1003">Cell membrane</keyword>
<evidence type="ECO:0000256" key="3">
    <source>
        <dbReference type="ARBA" id="ARBA00022741"/>
    </source>
</evidence>
<sequence length="273" mass="30114">MKKDNEIILSIQDLTVGYGKSIILNNISMDVRKKEIIAIMGNSGSGKTTLFKSITNQIPIISGKIKIFDQDIRLLPDKDLKKLRRKMGVLFQHGALFTDLNVFDNVAFPLIELTKRSSDEIIKIVLEKLNSVGLRAAAHMPVTSLSGGMAKRVALARATALDPWIMLYDEPFSGLDPISIGVIAKLIKELSNTLQCASILITHEMQESFKIADKINIIGSGSIVASGSPESLSKSEDPFIKQFINGAPTGPIPFDYPETSDFKEWLIKLRQQT</sequence>
<dbReference type="STRING" id="1208921.ST1E_0264"/>
<organism evidence="6 7">
    <name type="scientific">Candidatus Kinetoplastidibacterium galati TCC219</name>
    <dbReference type="NCBI Taxonomy" id="1208921"/>
    <lineage>
        <taxon>Bacteria</taxon>
        <taxon>Pseudomonadati</taxon>
        <taxon>Pseudomonadota</taxon>
        <taxon>Betaproteobacteria</taxon>
        <taxon>Candidatus Kinetoplastidibacterium</taxon>
    </lineage>
</organism>
<dbReference type="PROSITE" id="PS50893">
    <property type="entry name" value="ABC_TRANSPORTER_2"/>
    <property type="match status" value="1"/>
</dbReference>
<name>M1L871_9PROT</name>
<evidence type="ECO:0000313" key="6">
    <source>
        <dbReference type="EMBL" id="AGF48758.1"/>
    </source>
</evidence>
<dbReference type="HOGENOM" id="CLU_000604_1_22_4"/>
<accession>M1L871</accession>
<dbReference type="OrthoDB" id="9802264at2"/>
<dbReference type="GO" id="GO:0005524">
    <property type="term" value="F:ATP binding"/>
    <property type="evidence" value="ECO:0007669"/>
    <property type="project" value="UniProtKB-KW"/>
</dbReference>
<dbReference type="InterPro" id="IPR017871">
    <property type="entry name" value="ABC_transporter-like_CS"/>
</dbReference>
<keyword evidence="4 6" id="KW-0067">ATP-binding</keyword>
<dbReference type="Gene3D" id="3.40.50.300">
    <property type="entry name" value="P-loop containing nucleotide triphosphate hydrolases"/>
    <property type="match status" value="1"/>
</dbReference>
<dbReference type="SMART" id="SM00382">
    <property type="entry name" value="AAA"/>
    <property type="match status" value="1"/>
</dbReference>
<dbReference type="KEGG" id="kga:ST1E_0264"/>
<dbReference type="InterPro" id="IPR027417">
    <property type="entry name" value="P-loop_NTPase"/>
</dbReference>
<evidence type="ECO:0000256" key="1">
    <source>
        <dbReference type="ARBA" id="ARBA00022448"/>
    </source>
</evidence>
<dbReference type="InterPro" id="IPR003593">
    <property type="entry name" value="AAA+_ATPase"/>
</dbReference>
<dbReference type="PATRIC" id="fig|1208921.3.peg.32"/>
<keyword evidence="3" id="KW-0547">Nucleotide-binding</keyword>
<evidence type="ECO:0000256" key="4">
    <source>
        <dbReference type="ARBA" id="ARBA00022840"/>
    </source>
</evidence>
<evidence type="ECO:0000313" key="7">
    <source>
        <dbReference type="Proteomes" id="UP000011658"/>
    </source>
</evidence>
<dbReference type="PANTHER" id="PTHR43023">
    <property type="entry name" value="PROTEIN TRIGALACTOSYLDIACYLGLYCEROL 3, CHLOROPLASTIC"/>
    <property type="match status" value="1"/>
</dbReference>
<dbReference type="RefSeq" id="WP_015389243.1">
    <property type="nucleotide sequence ID" value="NC_020284.1"/>
</dbReference>
<dbReference type="PROSITE" id="PS00211">
    <property type="entry name" value="ABC_TRANSPORTER_1"/>
    <property type="match status" value="1"/>
</dbReference>
<keyword evidence="7" id="KW-1185">Reference proteome</keyword>
<gene>
    <name evidence="6" type="ORF">ST1E_0264</name>
</gene>